<evidence type="ECO:0000256" key="1">
    <source>
        <dbReference type="SAM" id="Phobius"/>
    </source>
</evidence>
<dbReference type="AlphaFoldDB" id="A0A0F3NJ97"/>
<keyword evidence="1" id="KW-0812">Transmembrane</keyword>
<reference evidence="2 3" key="1">
    <citation type="submission" date="2015-01" db="EMBL/GenBank/DDBJ databases">
        <title>Genome Sequencing of Rickettsiales.</title>
        <authorList>
            <person name="Daugherty S.C."/>
            <person name="Su Q."/>
            <person name="Abolude K."/>
            <person name="Beier-Sexton M."/>
            <person name="Carlyon J.A."/>
            <person name="Carter R."/>
            <person name="Day N.P."/>
            <person name="Dumler S.J."/>
            <person name="Dyachenko V."/>
            <person name="Godinez A."/>
            <person name="Kurtti T.J."/>
            <person name="Lichay M."/>
            <person name="Mullins K.E."/>
            <person name="Ott S."/>
            <person name="Pappas-Brown V."/>
            <person name="Paris D.H."/>
            <person name="Patel P."/>
            <person name="Richards A.L."/>
            <person name="Sadzewicz L."/>
            <person name="Sears K."/>
            <person name="Seidman D."/>
            <person name="Sengamalay N."/>
            <person name="Stenos J."/>
            <person name="Tallon L.J."/>
            <person name="Vincent G."/>
            <person name="Fraser C.M."/>
            <person name="Munderloh U."/>
            <person name="Dunning-Hotopp J.C."/>
        </authorList>
    </citation>
    <scope>NUCLEOTIDE SEQUENCE [LARGE SCALE GENOMIC DNA]</scope>
    <source>
        <strain evidence="2 3">ApNP</strain>
    </source>
</reference>
<organism evidence="2 3">
    <name type="scientific">Anaplasma phagocytophilum str. ApNP</name>
    <dbReference type="NCBI Taxonomy" id="1359153"/>
    <lineage>
        <taxon>Bacteria</taxon>
        <taxon>Pseudomonadati</taxon>
        <taxon>Pseudomonadota</taxon>
        <taxon>Alphaproteobacteria</taxon>
        <taxon>Rickettsiales</taxon>
        <taxon>Anaplasmataceae</taxon>
        <taxon>Anaplasma</taxon>
        <taxon>phagocytophilum group</taxon>
    </lineage>
</organism>
<evidence type="ECO:0000313" key="2">
    <source>
        <dbReference type="EMBL" id="KJV66989.1"/>
    </source>
</evidence>
<dbReference type="Proteomes" id="UP000033385">
    <property type="component" value="Unassembled WGS sequence"/>
</dbReference>
<keyword evidence="1" id="KW-1133">Transmembrane helix</keyword>
<feature type="transmembrane region" description="Helical" evidence="1">
    <location>
        <begin position="12"/>
        <end position="34"/>
    </location>
</feature>
<sequence length="44" mass="4587">MVYLASSPRSDCGGIVACMVSSISCCAFASNLLIEAVFCDDMCC</sequence>
<dbReference type="EMBL" id="LANW01000001">
    <property type="protein sequence ID" value="KJV66989.1"/>
    <property type="molecule type" value="Genomic_DNA"/>
</dbReference>
<accession>A0A0F3NJ97</accession>
<protein>
    <submittedName>
        <fullName evidence="2">Uncharacterized protein</fullName>
    </submittedName>
</protein>
<comment type="caution">
    <text evidence="2">The sequence shown here is derived from an EMBL/GenBank/DDBJ whole genome shotgun (WGS) entry which is preliminary data.</text>
</comment>
<gene>
    <name evidence="2" type="ORF">APHNP_1174</name>
</gene>
<proteinExistence type="predicted"/>
<name>A0A0F3NJ97_ANAPH</name>
<keyword evidence="1" id="KW-0472">Membrane</keyword>
<evidence type="ECO:0000313" key="3">
    <source>
        <dbReference type="Proteomes" id="UP000033385"/>
    </source>
</evidence>